<dbReference type="Proteomes" id="UP000598820">
    <property type="component" value="Unassembled WGS sequence"/>
</dbReference>
<sequence>MPTWLFGLLLFKTPSVLSMDSIPGTARLSLLVLIFIGTFAVPSLLIYYLFRSGYVRSLQLTTLEDRRLPYFLTAFVYTILAYLFRFQMQGVSTLAPEIGILIASIAVSILLVGFISLSWQISAHSVGLSGVVGVIGGFILRYSLTDLFGTLVLLIMVTGLVASARLKLNAHTLNQVGAGFVLGLSVSLITVYWLI</sequence>
<accession>A0A926XVP0</accession>
<feature type="transmembrane region" description="Helical" evidence="1">
    <location>
        <begin position="121"/>
        <end position="141"/>
    </location>
</feature>
<feature type="transmembrane region" description="Helical" evidence="1">
    <location>
        <begin position="147"/>
        <end position="164"/>
    </location>
</feature>
<evidence type="ECO:0008006" key="4">
    <source>
        <dbReference type="Google" id="ProtNLM"/>
    </source>
</evidence>
<evidence type="ECO:0000313" key="2">
    <source>
        <dbReference type="EMBL" id="MBD2701483.1"/>
    </source>
</evidence>
<protein>
    <recommendedName>
        <fullName evidence="4">Phosphatase PAP2 family protein</fullName>
    </recommendedName>
</protein>
<keyword evidence="1" id="KW-1133">Transmembrane helix</keyword>
<keyword evidence="1" id="KW-0812">Transmembrane</keyword>
<feature type="transmembrane region" description="Helical" evidence="1">
    <location>
        <begin position="176"/>
        <end position="194"/>
    </location>
</feature>
<dbReference type="RefSeq" id="WP_190887345.1">
    <property type="nucleotide sequence ID" value="NZ_JACWZY010000008.1"/>
</dbReference>
<evidence type="ECO:0000256" key="1">
    <source>
        <dbReference type="SAM" id="Phobius"/>
    </source>
</evidence>
<keyword evidence="3" id="KW-1185">Reference proteome</keyword>
<dbReference type="EMBL" id="JACWZY010000008">
    <property type="protein sequence ID" value="MBD2701483.1"/>
    <property type="molecule type" value="Genomic_DNA"/>
</dbReference>
<gene>
    <name evidence="2" type="ORF">IC229_12600</name>
</gene>
<proteinExistence type="predicted"/>
<name>A0A926XVP0_9BACT</name>
<feature type="transmembrane region" description="Helical" evidence="1">
    <location>
        <begin position="28"/>
        <end position="50"/>
    </location>
</feature>
<organism evidence="2 3">
    <name type="scientific">Spirosoma profusum</name>
    <dbReference type="NCBI Taxonomy" id="2771354"/>
    <lineage>
        <taxon>Bacteria</taxon>
        <taxon>Pseudomonadati</taxon>
        <taxon>Bacteroidota</taxon>
        <taxon>Cytophagia</taxon>
        <taxon>Cytophagales</taxon>
        <taxon>Cytophagaceae</taxon>
        <taxon>Spirosoma</taxon>
    </lineage>
</organism>
<evidence type="ECO:0000313" key="3">
    <source>
        <dbReference type="Proteomes" id="UP000598820"/>
    </source>
</evidence>
<feature type="transmembrane region" description="Helical" evidence="1">
    <location>
        <begin position="70"/>
        <end position="88"/>
    </location>
</feature>
<dbReference type="AlphaFoldDB" id="A0A926XVP0"/>
<comment type="caution">
    <text evidence="2">The sequence shown here is derived from an EMBL/GenBank/DDBJ whole genome shotgun (WGS) entry which is preliminary data.</text>
</comment>
<reference evidence="2" key="1">
    <citation type="submission" date="2020-09" db="EMBL/GenBank/DDBJ databases">
        <authorList>
            <person name="Kim M.K."/>
        </authorList>
    </citation>
    <scope>NUCLEOTIDE SEQUENCE</scope>
    <source>
        <strain evidence="2">BT702</strain>
    </source>
</reference>
<feature type="transmembrane region" description="Helical" evidence="1">
    <location>
        <begin position="94"/>
        <end position="114"/>
    </location>
</feature>
<keyword evidence="1" id="KW-0472">Membrane</keyword>